<feature type="transmembrane region" description="Helical" evidence="6">
    <location>
        <begin position="353"/>
        <end position="374"/>
    </location>
</feature>
<evidence type="ECO:0000256" key="2">
    <source>
        <dbReference type="ARBA" id="ARBA00010199"/>
    </source>
</evidence>
<dbReference type="GO" id="GO:0042910">
    <property type="term" value="F:xenobiotic transmembrane transporter activity"/>
    <property type="evidence" value="ECO:0007669"/>
    <property type="project" value="InterPro"/>
</dbReference>
<evidence type="ECO:0000256" key="6">
    <source>
        <dbReference type="SAM" id="Phobius"/>
    </source>
</evidence>
<keyword evidence="6" id="KW-0812">Transmembrane</keyword>
<comment type="caution">
    <text evidence="7">The sequence shown here is derived from an EMBL/GenBank/DDBJ whole genome shotgun (WGS) entry which is preliminary data.</text>
</comment>
<evidence type="ECO:0000256" key="1">
    <source>
        <dbReference type="ARBA" id="ARBA00003408"/>
    </source>
</evidence>
<feature type="transmembrane region" description="Helical" evidence="6">
    <location>
        <begin position="235"/>
        <end position="260"/>
    </location>
</feature>
<keyword evidence="6" id="KW-0472">Membrane</keyword>
<reference evidence="7" key="1">
    <citation type="submission" date="2020-10" db="EMBL/GenBank/DDBJ databases">
        <authorList>
            <person name="Gilroy R."/>
        </authorList>
    </citation>
    <scope>NUCLEOTIDE SEQUENCE</scope>
    <source>
        <strain evidence="7">CHK157-1446</strain>
    </source>
</reference>
<evidence type="ECO:0000313" key="8">
    <source>
        <dbReference type="Proteomes" id="UP000823982"/>
    </source>
</evidence>
<accession>A0A9D1JIC5</accession>
<dbReference type="Pfam" id="PF13189">
    <property type="entry name" value="Cytidylate_kin2"/>
    <property type="match status" value="1"/>
</dbReference>
<organism evidence="7 8">
    <name type="scientific">Candidatus Faeciplasma gallinarum</name>
    <dbReference type="NCBI Taxonomy" id="2840799"/>
    <lineage>
        <taxon>Bacteria</taxon>
        <taxon>Bacillati</taxon>
        <taxon>Bacillota</taxon>
        <taxon>Clostridia</taxon>
        <taxon>Eubacteriales</taxon>
        <taxon>Oscillospiraceae</taxon>
        <taxon>Oscillospiraceae incertae sedis</taxon>
        <taxon>Candidatus Faeciplasma</taxon>
    </lineage>
</organism>
<evidence type="ECO:0000313" key="7">
    <source>
        <dbReference type="EMBL" id="HIS24809.1"/>
    </source>
</evidence>
<feature type="transmembrane region" description="Helical" evidence="6">
    <location>
        <begin position="386"/>
        <end position="404"/>
    </location>
</feature>
<evidence type="ECO:0000256" key="3">
    <source>
        <dbReference type="ARBA" id="ARBA00020268"/>
    </source>
</evidence>
<sequence length="657" mass="72314">MDNTSELFGKAKISKVLFKLAPPVMLAQLIQALYNIVDSLFIGRYSSTGLTALSIVYPLQLLMIAIAVGTGVGINTVMAAKLGTSNKKEADEYAGVGTPLALALWIVFAAVCWFAMPVYAGLSTDSAHVIEDVITYGRIVCVFSIGLFLESVWTKVLQANGDMKTPMIAQILGALTNIVLDPLLIFGMFGLPQMGIAGAAVATVAGQAVAALVVMRKGFRRSPAAAMYPKYVADIFRLGMPNILMQSAYTFYIFGLNLILSEFCDEAVTALGLYYKWQTFFFIPLGAMQTCIVPVISYNYAARNTDRCKKTLTASVIFGLVLMAVGTLCFVTIPDYMLRAFTSNEKVIDIGTVGFRFVGVSFLPMVTSLIFPVFFQAVGMSLKSTVLTVVRTVVLFVPLGYVFSRFGLTWFWMTYPVTEVITSAVGFVFYHQFLSSDYVKNSDSSDYILPETDNSSEPALLPSKPGAIITIAREHGSSGKQVGKIAAQKLGIPFYYKEMIALAAHESGLDKEFISDIHKNSPDILRELYLSAHAVGYAIKAQDEIIRKIADNGSCVIVGRAADYVLRDRQELVRVFIHAPKEFRIKRVMEVYKDTSEEARRNIRRSDKARAAYYKHVSGCRWGSKGANYELIIDSSLGIEKAADEIVSYVKNHFKDN</sequence>
<feature type="transmembrane region" description="Helical" evidence="6">
    <location>
        <begin position="57"/>
        <end position="80"/>
    </location>
</feature>
<dbReference type="PANTHER" id="PTHR43298">
    <property type="entry name" value="MULTIDRUG RESISTANCE PROTEIN NORM-RELATED"/>
    <property type="match status" value="1"/>
</dbReference>
<feature type="transmembrane region" description="Helical" evidence="6">
    <location>
        <begin position="195"/>
        <end position="214"/>
    </location>
</feature>
<dbReference type="EMBL" id="DVIR01000048">
    <property type="protein sequence ID" value="HIS24809.1"/>
    <property type="molecule type" value="Genomic_DNA"/>
</dbReference>
<comment type="function">
    <text evidence="1">Multidrug efflux pump.</text>
</comment>
<evidence type="ECO:0000256" key="5">
    <source>
        <dbReference type="ARBA" id="ARBA00031636"/>
    </source>
</evidence>
<dbReference type="Pfam" id="PF01554">
    <property type="entry name" value="MatE"/>
    <property type="match status" value="2"/>
</dbReference>
<feature type="transmembrane region" description="Helical" evidence="6">
    <location>
        <begin position="136"/>
        <end position="156"/>
    </location>
</feature>
<name>A0A9D1JIC5_9FIRM</name>
<dbReference type="NCBIfam" id="TIGR00797">
    <property type="entry name" value="matE"/>
    <property type="match status" value="1"/>
</dbReference>
<protein>
    <recommendedName>
        <fullName evidence="3">Probable multidrug resistance protein NorM</fullName>
    </recommendedName>
    <alternativeName>
        <fullName evidence="5">Multidrug-efflux transporter</fullName>
    </alternativeName>
</protein>
<gene>
    <name evidence="7" type="ORF">IAD01_05340</name>
</gene>
<reference evidence="7" key="2">
    <citation type="journal article" date="2021" name="PeerJ">
        <title>Extensive microbial diversity within the chicken gut microbiome revealed by metagenomics and culture.</title>
        <authorList>
            <person name="Gilroy R."/>
            <person name="Ravi A."/>
            <person name="Getino M."/>
            <person name="Pursley I."/>
            <person name="Horton D.L."/>
            <person name="Alikhan N.F."/>
            <person name="Baker D."/>
            <person name="Gharbi K."/>
            <person name="Hall N."/>
            <person name="Watson M."/>
            <person name="Adriaenssens E.M."/>
            <person name="Foster-Nyarko E."/>
            <person name="Jarju S."/>
            <person name="Secka A."/>
            <person name="Antonio M."/>
            <person name="Oren A."/>
            <person name="Chaudhuri R.R."/>
            <person name="La Ragione R."/>
            <person name="Hildebrand F."/>
            <person name="Pallen M.J."/>
        </authorList>
    </citation>
    <scope>NUCLEOTIDE SEQUENCE</scope>
    <source>
        <strain evidence="7">CHK157-1446</strain>
    </source>
</reference>
<feature type="transmembrane region" description="Helical" evidence="6">
    <location>
        <begin position="410"/>
        <end position="430"/>
    </location>
</feature>
<comment type="similarity">
    <text evidence="2">Belongs to the multi antimicrobial extrusion (MATE) (TC 2.A.66.1) family.</text>
</comment>
<dbReference type="InterPro" id="IPR002528">
    <property type="entry name" value="MATE_fam"/>
</dbReference>
<dbReference type="AlphaFoldDB" id="A0A9D1JIC5"/>
<feature type="transmembrane region" description="Helical" evidence="6">
    <location>
        <begin position="312"/>
        <end position="333"/>
    </location>
</feature>
<proteinExistence type="inferred from homology"/>
<evidence type="ECO:0000256" key="4">
    <source>
        <dbReference type="ARBA" id="ARBA00022448"/>
    </source>
</evidence>
<dbReference type="InterPro" id="IPR050222">
    <property type="entry name" value="MATE_MdtK"/>
</dbReference>
<dbReference type="SUPFAM" id="SSF52540">
    <property type="entry name" value="P-loop containing nucleoside triphosphate hydrolases"/>
    <property type="match status" value="1"/>
</dbReference>
<dbReference type="GO" id="GO:0015297">
    <property type="term" value="F:antiporter activity"/>
    <property type="evidence" value="ECO:0007669"/>
    <property type="project" value="InterPro"/>
</dbReference>
<dbReference type="PANTHER" id="PTHR43298:SF2">
    <property type="entry name" value="FMN_FAD EXPORTER YEEO-RELATED"/>
    <property type="match status" value="1"/>
</dbReference>
<feature type="transmembrane region" description="Helical" evidence="6">
    <location>
        <begin position="280"/>
        <end position="300"/>
    </location>
</feature>
<dbReference type="GO" id="GO:0005886">
    <property type="term" value="C:plasma membrane"/>
    <property type="evidence" value="ECO:0007669"/>
    <property type="project" value="TreeGrafter"/>
</dbReference>
<feature type="transmembrane region" description="Helical" evidence="6">
    <location>
        <begin position="92"/>
        <end position="116"/>
    </location>
</feature>
<keyword evidence="4" id="KW-0813">Transport</keyword>
<dbReference type="Proteomes" id="UP000823982">
    <property type="component" value="Unassembled WGS sequence"/>
</dbReference>
<dbReference type="InterPro" id="IPR027417">
    <property type="entry name" value="P-loop_NTPase"/>
</dbReference>
<keyword evidence="6" id="KW-1133">Transmembrane helix</keyword>
<feature type="transmembrane region" description="Helical" evidence="6">
    <location>
        <begin position="168"/>
        <end position="189"/>
    </location>
</feature>
<dbReference type="Gene3D" id="3.40.50.300">
    <property type="entry name" value="P-loop containing nucleotide triphosphate hydrolases"/>
    <property type="match status" value="1"/>
</dbReference>
<feature type="transmembrane region" description="Helical" evidence="6">
    <location>
        <begin position="16"/>
        <end position="37"/>
    </location>
</feature>